<dbReference type="InterPro" id="IPR052039">
    <property type="entry name" value="Caspase-related_regulators"/>
</dbReference>
<dbReference type="InterPro" id="IPR011600">
    <property type="entry name" value="Pept_C14_caspase"/>
</dbReference>
<dbReference type="EMBL" id="JAUSVX010000001">
    <property type="protein sequence ID" value="MDQ0467397.1"/>
    <property type="molecule type" value="Genomic_DNA"/>
</dbReference>
<evidence type="ECO:0000256" key="1">
    <source>
        <dbReference type="SAM" id="MobiDB-lite"/>
    </source>
</evidence>
<dbReference type="InterPro" id="IPR036366">
    <property type="entry name" value="PGBDSf"/>
</dbReference>
<dbReference type="SUPFAM" id="SSF52129">
    <property type="entry name" value="Caspase-like"/>
    <property type="match status" value="1"/>
</dbReference>
<dbReference type="SUPFAM" id="SSF47090">
    <property type="entry name" value="PGBD-like"/>
    <property type="match status" value="1"/>
</dbReference>
<reference evidence="3 4" key="1">
    <citation type="submission" date="2023-07" db="EMBL/GenBank/DDBJ databases">
        <title>Genomic Encyclopedia of Type Strains, Phase IV (KMG-IV): sequencing the most valuable type-strain genomes for metagenomic binning, comparative biology and taxonomic classification.</title>
        <authorList>
            <person name="Goeker M."/>
        </authorList>
    </citation>
    <scope>NUCLEOTIDE SEQUENCE [LARGE SCALE GENOMIC DNA]</scope>
    <source>
        <strain evidence="3 4">DSM 19619</strain>
    </source>
</reference>
<dbReference type="InterPro" id="IPR002477">
    <property type="entry name" value="Peptidoglycan-bd-like"/>
</dbReference>
<dbReference type="PANTHER" id="PTHR22576:SF37">
    <property type="entry name" value="MUCOSA-ASSOCIATED LYMPHOID TISSUE LYMPHOMA TRANSLOCATION PROTEIN 1"/>
    <property type="match status" value="1"/>
</dbReference>
<dbReference type="InterPro" id="IPR001309">
    <property type="entry name" value="Pept_C14_p20"/>
</dbReference>
<comment type="caution">
    <text evidence="3">The sequence shown here is derived from an EMBL/GenBank/DDBJ whole genome shotgun (WGS) entry which is preliminary data.</text>
</comment>
<proteinExistence type="predicted"/>
<dbReference type="InterPro" id="IPR036365">
    <property type="entry name" value="PGBD-like_sf"/>
</dbReference>
<dbReference type="RefSeq" id="WP_307266937.1">
    <property type="nucleotide sequence ID" value="NZ_JAUSVX010000001.1"/>
</dbReference>
<dbReference type="Pfam" id="PF01471">
    <property type="entry name" value="PG_binding_1"/>
    <property type="match status" value="1"/>
</dbReference>
<feature type="region of interest" description="Disordered" evidence="1">
    <location>
        <begin position="448"/>
        <end position="502"/>
    </location>
</feature>
<dbReference type="Pfam" id="PF00656">
    <property type="entry name" value="Peptidase_C14"/>
    <property type="match status" value="1"/>
</dbReference>
<dbReference type="Gene3D" id="3.40.50.1460">
    <property type="match status" value="1"/>
</dbReference>
<dbReference type="InterPro" id="IPR029030">
    <property type="entry name" value="Caspase-like_dom_sf"/>
</dbReference>
<dbReference type="Proteomes" id="UP001242480">
    <property type="component" value="Unassembled WGS sequence"/>
</dbReference>
<keyword evidence="4" id="KW-1185">Reference proteome</keyword>
<protein>
    <recommendedName>
        <fullName evidence="2">Caspase family p20 domain-containing protein</fullName>
    </recommendedName>
</protein>
<name>A0ABU0IZF6_9HYPH</name>
<evidence type="ECO:0000259" key="2">
    <source>
        <dbReference type="PROSITE" id="PS50208"/>
    </source>
</evidence>
<evidence type="ECO:0000313" key="4">
    <source>
        <dbReference type="Proteomes" id="UP001242480"/>
    </source>
</evidence>
<organism evidence="3 4">
    <name type="scientific">Labrys wisconsinensis</name>
    <dbReference type="NCBI Taxonomy" id="425677"/>
    <lineage>
        <taxon>Bacteria</taxon>
        <taxon>Pseudomonadati</taxon>
        <taxon>Pseudomonadota</taxon>
        <taxon>Alphaproteobacteria</taxon>
        <taxon>Hyphomicrobiales</taxon>
        <taxon>Xanthobacteraceae</taxon>
        <taxon>Labrys</taxon>
    </lineage>
</organism>
<dbReference type="PANTHER" id="PTHR22576">
    <property type="entry name" value="MUCOSA ASSOCIATED LYMPHOID TISSUE LYMPHOMA TRANSLOCATION PROTEIN 1/PARACASPASE"/>
    <property type="match status" value="1"/>
</dbReference>
<gene>
    <name evidence="3" type="ORF">QO011_000392</name>
</gene>
<dbReference type="Gene3D" id="1.10.101.10">
    <property type="entry name" value="PGBD-like superfamily/PGBD"/>
    <property type="match status" value="1"/>
</dbReference>
<accession>A0ABU0IZF6</accession>
<feature type="domain" description="Caspase family p20" evidence="2">
    <location>
        <begin position="25"/>
        <end position="154"/>
    </location>
</feature>
<sequence>MTPLFRTLGLAILTLIGLQGAALADKRVALVIGNGAYVNAPALPNPPRDAHAMADKLKALGFQVVEGYDLDKQGMSALVQRFARAVSGADVGLFYYAGHGMQVNSENYIVPVDAKLEDALSVDFEITKVGFVIDQMSRDVKLKIALLDACRDNPLSRSLAARSRSIAVVSGMADMKVVNQAASEGSLIAFATDPGNVALDGNGDHSPFTQALLENIGGNASLSSVMNRVTSAVLKLTDNRQRPWVQASLTGDVFLNPAAQTVATDAAPAPSVPAALAPVPAAQPDDAVALGRENALWAAVKQSNTVEDYQSYIDTYPSGLYVALARNAIQRSKQAMLAPPAGGIVPTQGPVPAPPEVAQAASSAETEAGLDLDQAAQKAIQQRLKLAGFDPSAANGNFGAKTRIAIGKWQTARGIPGTGYFNKPQYDFLLAETNVAYAALQKTMAAVPPAPKKPKVKVVRQQPIQPDGPPRVVRRRPPPQDEQVVDRQRPPPSDTSGRDAFMGAVGGALIGGALSGAFNH</sequence>
<evidence type="ECO:0000313" key="3">
    <source>
        <dbReference type="EMBL" id="MDQ0467397.1"/>
    </source>
</evidence>
<dbReference type="PROSITE" id="PS50208">
    <property type="entry name" value="CASPASE_P20"/>
    <property type="match status" value="1"/>
</dbReference>